<evidence type="ECO:0000256" key="2">
    <source>
        <dbReference type="SAM" id="Phobius"/>
    </source>
</evidence>
<feature type="transmembrane region" description="Helical" evidence="2">
    <location>
        <begin position="64"/>
        <end position="82"/>
    </location>
</feature>
<protein>
    <submittedName>
        <fullName evidence="3">Uncharacterized protein</fullName>
    </submittedName>
</protein>
<reference evidence="3 4" key="1">
    <citation type="submission" date="2015-08" db="EMBL/GenBank/DDBJ databases">
        <title>Complete genome sequence of Rufibacter tibetensis strain 1351t, a radiation-resistant bacterium from tibet plateau.</title>
        <authorList>
            <person name="Dai J."/>
        </authorList>
    </citation>
    <scope>NUCLEOTIDE SEQUENCE [LARGE SCALE GENOMIC DNA]</scope>
    <source>
        <strain evidence="3 4">1351</strain>
        <plasmid evidence="3 4">1</plasmid>
    </source>
</reference>
<evidence type="ECO:0000313" key="4">
    <source>
        <dbReference type="Proteomes" id="UP000061382"/>
    </source>
</evidence>
<sequence>MSKNQKPPMENGTQNPEGKERQVLFSERQRFRQTWLWVLLLGVNVSLVWRAYEQIYVGHLPNGGQLLGAGVGILGSALVFCCRLETTIREDGIYVRLLSGKTGERI</sequence>
<keyword evidence="2" id="KW-0812">Transmembrane</keyword>
<keyword evidence="3" id="KW-0614">Plasmid</keyword>
<dbReference type="Proteomes" id="UP000061382">
    <property type="component" value="Plasmid 1"/>
</dbReference>
<organism evidence="3 4">
    <name type="scientific">Rufibacter tibetensis</name>
    <dbReference type="NCBI Taxonomy" id="512763"/>
    <lineage>
        <taxon>Bacteria</taxon>
        <taxon>Pseudomonadati</taxon>
        <taxon>Bacteroidota</taxon>
        <taxon>Cytophagia</taxon>
        <taxon>Cytophagales</taxon>
        <taxon>Hymenobacteraceae</taxon>
        <taxon>Rufibacter</taxon>
    </lineage>
</organism>
<evidence type="ECO:0000313" key="3">
    <source>
        <dbReference type="EMBL" id="ALJ01715.1"/>
    </source>
</evidence>
<proteinExistence type="predicted"/>
<dbReference type="PATRIC" id="fig|512763.3.peg.4841"/>
<geneLocation type="plasmid" evidence="3 4">
    <name>1</name>
</geneLocation>
<keyword evidence="4" id="KW-1185">Reference proteome</keyword>
<keyword evidence="2" id="KW-0472">Membrane</keyword>
<feature type="region of interest" description="Disordered" evidence="1">
    <location>
        <begin position="1"/>
        <end position="20"/>
    </location>
</feature>
<dbReference type="AlphaFoldDB" id="A0A0P0D471"/>
<dbReference type="RefSeq" id="WP_062546184.1">
    <property type="nucleotide sequence ID" value="NZ_CP012644.1"/>
</dbReference>
<dbReference type="EMBL" id="CP012644">
    <property type="protein sequence ID" value="ALJ01715.1"/>
    <property type="molecule type" value="Genomic_DNA"/>
</dbReference>
<feature type="transmembrane region" description="Helical" evidence="2">
    <location>
        <begin position="34"/>
        <end position="52"/>
    </location>
</feature>
<accession>A0A0P0D471</accession>
<dbReference type="OrthoDB" id="582675at2"/>
<keyword evidence="2" id="KW-1133">Transmembrane helix</keyword>
<name>A0A0P0D471_9BACT</name>
<feature type="compositionally biased region" description="Polar residues" evidence="1">
    <location>
        <begin position="1"/>
        <end position="16"/>
    </location>
</feature>
<gene>
    <name evidence="3" type="ORF">DC20_21960</name>
</gene>
<dbReference type="KEGG" id="rti:DC20_21960"/>
<evidence type="ECO:0000256" key="1">
    <source>
        <dbReference type="SAM" id="MobiDB-lite"/>
    </source>
</evidence>